<evidence type="ECO:0000256" key="5">
    <source>
        <dbReference type="ARBA" id="ARBA00022833"/>
    </source>
</evidence>
<dbReference type="Gene3D" id="3.40.140.10">
    <property type="entry name" value="Cytidine Deaminase, domain 2"/>
    <property type="match status" value="1"/>
</dbReference>
<dbReference type="OrthoDB" id="9788517at2"/>
<sequence>MSDYLNNEELDSELVIGLVCAVGTETGLVIDLLRERLGRVGYSVEVVKVSSHVIRQLVDVEDPGTSQYKRYSDLMDAGNKCREMGLSKEQSEDAETHPDDAVLALGVATHIAARRTQLNTERRQVEQRDLDGEPEPLPKTAFIIDSLKRPEEVEKLRIIYPSGFVLLGIHAEVDRRTKHLIDNKGMSEDEANKLIERDRQEGDRKHGQRVNSTFHLADFFVQVTDNHDRLRCDIRRLVGLWFGDPFVTPTFDEYAMFMAFSAALRSADLSRQVGAVITREKEILATGANECPSARGGLYWAERNPQTGCIEDAKRGRDYTREGDSNRIEQLNIIKRIIDETKSVKPDFDGDTLLSVLRESGIRDLTEFGRVVHAEMEALLSCGRNGISTRGTTLLCTTFPCHNCAKHIVAAGVVRVVYVEPYSKSKALEFHDDSIVQAEKAGKTAESMVVFEPFVGVGPRRFFELFSMNLGSSYPLIRKNRDTGETKEWRIEEAQLRLQMKPLSYLGLELLACEAFGKKAAMKTENGGAS</sequence>
<dbReference type="NCBIfam" id="NF041025">
    <property type="entry name" value="antiphage_deaminase"/>
    <property type="match status" value="1"/>
</dbReference>
<dbReference type="Proteomes" id="UP000316213">
    <property type="component" value="Unassembled WGS sequence"/>
</dbReference>
<comment type="caution">
    <text evidence="7">The sequence shown here is derived from an EMBL/GenBank/DDBJ whole genome shotgun (WGS) entry which is preliminary data.</text>
</comment>
<dbReference type="RefSeq" id="WP_146578326.1">
    <property type="nucleotide sequence ID" value="NZ_SJPM01000005.1"/>
</dbReference>
<dbReference type="Gene3D" id="3.40.50.300">
    <property type="entry name" value="P-loop containing nucleotide triphosphate hydrolases"/>
    <property type="match status" value="1"/>
</dbReference>
<keyword evidence="4 7" id="KW-0378">Hydrolase</keyword>
<evidence type="ECO:0000256" key="2">
    <source>
        <dbReference type="ARBA" id="ARBA00006576"/>
    </source>
</evidence>
<dbReference type="InterPro" id="IPR027417">
    <property type="entry name" value="P-loop_NTPase"/>
</dbReference>
<protein>
    <submittedName>
        <fullName evidence="7">tRNA-specific adenosine deaminase</fullName>
        <ecNumber evidence="7">3.5.4.33</ecNumber>
    </submittedName>
</protein>
<dbReference type="Pfam" id="PF00383">
    <property type="entry name" value="dCMP_cyt_deam_1"/>
    <property type="match status" value="1"/>
</dbReference>
<dbReference type="InterPro" id="IPR035105">
    <property type="entry name" value="Deoxycytidylate_deaminase_dom"/>
</dbReference>
<comment type="similarity">
    <text evidence="2">Belongs to the cytidine and deoxycytidylate deaminase family.</text>
</comment>
<evidence type="ECO:0000256" key="4">
    <source>
        <dbReference type="ARBA" id="ARBA00022801"/>
    </source>
</evidence>
<feature type="domain" description="CMP/dCMP-type deaminase" evidence="6">
    <location>
        <begin position="250"/>
        <end position="431"/>
    </location>
</feature>
<name>A0A5C6ADT1_9BACT</name>
<dbReference type="InterPro" id="IPR015517">
    <property type="entry name" value="dCMP_deaminase-rel"/>
</dbReference>
<dbReference type="PANTHER" id="PTHR11086:SF18">
    <property type="entry name" value="DEOXYCYTIDYLATE DEAMINASE"/>
    <property type="match status" value="1"/>
</dbReference>
<dbReference type="CDD" id="cd01286">
    <property type="entry name" value="deoxycytidylate_deaminase"/>
    <property type="match status" value="1"/>
</dbReference>
<keyword evidence="5" id="KW-0862">Zinc</keyword>
<evidence type="ECO:0000313" key="7">
    <source>
        <dbReference type="EMBL" id="TWT96403.1"/>
    </source>
</evidence>
<dbReference type="EC" id="3.5.4.33" evidence="7"/>
<dbReference type="GO" id="GO:0008270">
    <property type="term" value="F:zinc ion binding"/>
    <property type="evidence" value="ECO:0007669"/>
    <property type="project" value="InterPro"/>
</dbReference>
<organism evidence="7 8">
    <name type="scientific">Neorhodopirellula pilleata</name>
    <dbReference type="NCBI Taxonomy" id="2714738"/>
    <lineage>
        <taxon>Bacteria</taxon>
        <taxon>Pseudomonadati</taxon>
        <taxon>Planctomycetota</taxon>
        <taxon>Planctomycetia</taxon>
        <taxon>Pirellulales</taxon>
        <taxon>Pirellulaceae</taxon>
        <taxon>Neorhodopirellula</taxon>
    </lineage>
</organism>
<dbReference type="InterPro" id="IPR016193">
    <property type="entry name" value="Cytidine_deaminase-like"/>
</dbReference>
<evidence type="ECO:0000256" key="1">
    <source>
        <dbReference type="ARBA" id="ARBA00001947"/>
    </source>
</evidence>
<gene>
    <name evidence="7" type="primary">tadA_1</name>
    <name evidence="7" type="ORF">Pla100_28810</name>
</gene>
<evidence type="ECO:0000259" key="6">
    <source>
        <dbReference type="PROSITE" id="PS51747"/>
    </source>
</evidence>
<dbReference type="GO" id="GO:0005737">
    <property type="term" value="C:cytoplasm"/>
    <property type="evidence" value="ECO:0007669"/>
    <property type="project" value="TreeGrafter"/>
</dbReference>
<reference evidence="7 8" key="1">
    <citation type="submission" date="2019-02" db="EMBL/GenBank/DDBJ databases">
        <title>Deep-cultivation of Planctomycetes and their phenomic and genomic characterization uncovers novel biology.</title>
        <authorList>
            <person name="Wiegand S."/>
            <person name="Jogler M."/>
            <person name="Boedeker C."/>
            <person name="Pinto D."/>
            <person name="Vollmers J."/>
            <person name="Rivas-Marin E."/>
            <person name="Kohn T."/>
            <person name="Peeters S.H."/>
            <person name="Heuer A."/>
            <person name="Rast P."/>
            <person name="Oberbeckmann S."/>
            <person name="Bunk B."/>
            <person name="Jeske O."/>
            <person name="Meyerdierks A."/>
            <person name="Storesund J.E."/>
            <person name="Kallscheuer N."/>
            <person name="Luecker S."/>
            <person name="Lage O.M."/>
            <person name="Pohl T."/>
            <person name="Merkel B.J."/>
            <person name="Hornburger P."/>
            <person name="Mueller R.-W."/>
            <person name="Bruemmer F."/>
            <person name="Labrenz M."/>
            <person name="Spormann A.M."/>
            <person name="Op Den Camp H."/>
            <person name="Overmann J."/>
            <person name="Amann R."/>
            <person name="Jetten M.S.M."/>
            <person name="Mascher T."/>
            <person name="Medema M.H."/>
            <person name="Devos D.P."/>
            <person name="Kaster A.-K."/>
            <person name="Ovreas L."/>
            <person name="Rohde M."/>
            <person name="Galperin M.Y."/>
            <person name="Jogler C."/>
        </authorList>
    </citation>
    <scope>NUCLEOTIDE SEQUENCE [LARGE SCALE GENOMIC DNA]</scope>
    <source>
        <strain evidence="7 8">Pla100</strain>
    </source>
</reference>
<evidence type="ECO:0000256" key="3">
    <source>
        <dbReference type="ARBA" id="ARBA00022723"/>
    </source>
</evidence>
<dbReference type="InterPro" id="IPR016192">
    <property type="entry name" value="APOBEC/CMP_deaminase_Zn-bd"/>
</dbReference>
<dbReference type="PANTHER" id="PTHR11086">
    <property type="entry name" value="DEOXYCYTIDYLATE DEAMINASE-RELATED"/>
    <property type="match status" value="1"/>
</dbReference>
<dbReference type="GO" id="GO:0004132">
    <property type="term" value="F:dCMP deaminase activity"/>
    <property type="evidence" value="ECO:0007669"/>
    <property type="project" value="TreeGrafter"/>
</dbReference>
<keyword evidence="8" id="KW-1185">Reference proteome</keyword>
<dbReference type="PROSITE" id="PS00903">
    <property type="entry name" value="CYT_DCMP_DEAMINASES_1"/>
    <property type="match status" value="1"/>
</dbReference>
<dbReference type="InterPro" id="IPR002125">
    <property type="entry name" value="CMP_dCMP_dom"/>
</dbReference>
<dbReference type="GO" id="GO:0052717">
    <property type="term" value="F:tRNA-specific adenosine-34 deaminase activity"/>
    <property type="evidence" value="ECO:0007669"/>
    <property type="project" value="UniProtKB-EC"/>
</dbReference>
<dbReference type="AlphaFoldDB" id="A0A5C6ADT1"/>
<accession>A0A5C6ADT1</accession>
<proteinExistence type="inferred from homology"/>
<keyword evidence="3" id="KW-0479">Metal-binding</keyword>
<dbReference type="SUPFAM" id="SSF53927">
    <property type="entry name" value="Cytidine deaminase-like"/>
    <property type="match status" value="1"/>
</dbReference>
<comment type="cofactor">
    <cofactor evidence="1">
        <name>Zn(2+)</name>
        <dbReference type="ChEBI" id="CHEBI:29105"/>
    </cofactor>
</comment>
<dbReference type="PROSITE" id="PS51747">
    <property type="entry name" value="CYT_DCMP_DEAMINASES_2"/>
    <property type="match status" value="1"/>
</dbReference>
<dbReference type="EMBL" id="SJPM01000005">
    <property type="protein sequence ID" value="TWT96403.1"/>
    <property type="molecule type" value="Genomic_DNA"/>
</dbReference>
<evidence type="ECO:0000313" key="8">
    <source>
        <dbReference type="Proteomes" id="UP000316213"/>
    </source>
</evidence>